<dbReference type="InterPro" id="IPR045869">
    <property type="entry name" value="Arna-like_SDR_e"/>
</dbReference>
<dbReference type="SUPFAM" id="SSF51735">
    <property type="entry name" value="NAD(P)-binding Rossmann-fold domains"/>
    <property type="match status" value="1"/>
</dbReference>
<dbReference type="InterPro" id="IPR016040">
    <property type="entry name" value="NAD(P)-bd_dom"/>
</dbReference>
<dbReference type="Gene3D" id="3.90.25.10">
    <property type="entry name" value="UDP-galactose 4-epimerase, domain 1"/>
    <property type="match status" value="1"/>
</dbReference>
<dbReference type="RefSeq" id="WP_092793952.1">
    <property type="nucleotide sequence ID" value="NZ_FOPC01000016.1"/>
</dbReference>
<dbReference type="CDD" id="cd05257">
    <property type="entry name" value="Arna_like_SDR_e"/>
    <property type="match status" value="1"/>
</dbReference>
<dbReference type="AlphaFoldDB" id="A0A1I2X4Z6"/>
<protein>
    <submittedName>
        <fullName evidence="2">NAD dependent epimerase/dehydratase, LLPSF_EDH_00030 family</fullName>
    </submittedName>
</protein>
<name>A0A1I2X4Z6_9BACT</name>
<feature type="domain" description="NAD(P)-binding" evidence="1">
    <location>
        <begin position="10"/>
        <end position="313"/>
    </location>
</feature>
<dbReference type="STRING" id="435880.SAMN04487988_11613"/>
<organism evidence="2 3">
    <name type="scientific">Algoriphagus hitonicola</name>
    <dbReference type="NCBI Taxonomy" id="435880"/>
    <lineage>
        <taxon>Bacteria</taxon>
        <taxon>Pseudomonadati</taxon>
        <taxon>Bacteroidota</taxon>
        <taxon>Cytophagia</taxon>
        <taxon>Cytophagales</taxon>
        <taxon>Cyclobacteriaceae</taxon>
        <taxon>Algoriphagus</taxon>
    </lineage>
</organism>
<evidence type="ECO:0000259" key="1">
    <source>
        <dbReference type="Pfam" id="PF16363"/>
    </source>
</evidence>
<evidence type="ECO:0000313" key="3">
    <source>
        <dbReference type="Proteomes" id="UP000199642"/>
    </source>
</evidence>
<dbReference type="PANTHER" id="PTHR43000">
    <property type="entry name" value="DTDP-D-GLUCOSE 4,6-DEHYDRATASE-RELATED"/>
    <property type="match status" value="1"/>
</dbReference>
<gene>
    <name evidence="2" type="ORF">SAMN04487988_11613</name>
</gene>
<dbReference type="OrthoDB" id="9811743at2"/>
<sequence length="332" mass="36495">MIDYKDKKVFVTGAAGFIGSHLVEELVKSGAQVRALAHYNSFSSIGNLQYLSKDILGQIEIVFGDVTDAFLMEKFTKDCHVVFHLAALIGIPYSYIAPATYVSTNINGTLNMLEACRKNQCEKLLVTSTSETYGTALYAPIDEKHPLQGQSPYSATKIGADKIAESYFLSFGLPVCIFRPFNTYGPRQSMRAVIPTILSQLLDANCDEIKLGSLSPVRDMLFVKDTARGFMLAGLSEKSNGEVISVGTGIGYTIGDIVELAKKVTGIQKPVIEQNTRIRPENSEVLKLICDYSKAETLLGWTPTTSLESGLEQLRDFIMENSANYNASKYYV</sequence>
<dbReference type="EMBL" id="FOPC01000016">
    <property type="protein sequence ID" value="SFH08009.1"/>
    <property type="molecule type" value="Genomic_DNA"/>
</dbReference>
<dbReference type="Pfam" id="PF16363">
    <property type="entry name" value="GDP_Man_Dehyd"/>
    <property type="match status" value="1"/>
</dbReference>
<reference evidence="3" key="1">
    <citation type="submission" date="2016-10" db="EMBL/GenBank/DDBJ databases">
        <authorList>
            <person name="Varghese N."/>
            <person name="Submissions S."/>
        </authorList>
    </citation>
    <scope>NUCLEOTIDE SEQUENCE [LARGE SCALE GENOMIC DNA]</scope>
    <source>
        <strain evidence="3">DSM 19315</strain>
    </source>
</reference>
<proteinExistence type="predicted"/>
<evidence type="ECO:0000313" key="2">
    <source>
        <dbReference type="EMBL" id="SFH08009.1"/>
    </source>
</evidence>
<dbReference type="GO" id="GO:0016831">
    <property type="term" value="F:carboxy-lyase activity"/>
    <property type="evidence" value="ECO:0007669"/>
    <property type="project" value="InterPro"/>
</dbReference>
<accession>A0A1I2X4Z6</accession>
<dbReference type="InterPro" id="IPR036291">
    <property type="entry name" value="NAD(P)-bd_dom_sf"/>
</dbReference>
<dbReference type="Proteomes" id="UP000199642">
    <property type="component" value="Unassembled WGS sequence"/>
</dbReference>
<dbReference type="Gene3D" id="3.40.50.720">
    <property type="entry name" value="NAD(P)-binding Rossmann-like Domain"/>
    <property type="match status" value="1"/>
</dbReference>
<keyword evidence="3" id="KW-1185">Reference proteome</keyword>